<dbReference type="InterPro" id="IPR012856">
    <property type="entry name" value="DAP_B_dom"/>
</dbReference>
<dbReference type="SUPFAM" id="SSF56601">
    <property type="entry name" value="beta-lactamase/transpeptidase-like"/>
    <property type="match status" value="1"/>
</dbReference>
<sequence>MPLQSMEQVLGKAARRFGGPGGAIAVVKDGNLVGERLWGYADLDKRIPLTSSTQMPICSITKQFLCAVMLDLEQNPTQHMADKGVDIRNQFTEKLHQLLRPELTQGTNLSIQNLCDMQSGIRDYWAMTALWGANPEDQFLIERDGSAAIERTRSFHFEPGTEFSYCNVNFYILGRVIEQVTGEPLGKLLKERVLVPAGMKTALLCPDTAQHPGPCVGYEGSEKTGYRAATNKIEWAGDAGLVASLSDMVAYEAYLDRIYPDPRNWYHTAIEPQTFSDGNRAKYHYGLSHVNVEGLDTIGHGGALRGYRLHRRHVPSERLSVVVLFNHEADASAAVDDVIRGLLDKPKPAAKDIAANPSWIGTFLDCDSEMAISVSKGAQPGEICISYAYHPDTEVVRLTSPNEAQSKSMSASVDGDTLSVYCISDNRKLEARRIVQRDNIFEDTSFQGDYYCSEVESTFHCNGESGVLYGSFDGYLGHGPASPMKYLGDDVWALTCQRGLDAPAPGDWTLSFHRDGNGSVVDVKIGCWLAQGLVFSKT</sequence>
<dbReference type="PANTHER" id="PTHR46825:SF9">
    <property type="entry name" value="BETA-LACTAMASE-RELATED DOMAIN-CONTAINING PROTEIN"/>
    <property type="match status" value="1"/>
</dbReference>
<dbReference type="InterPro" id="IPR001466">
    <property type="entry name" value="Beta-lactam-related"/>
</dbReference>
<comment type="caution">
    <text evidence="5">The sequence shown here is derived from an EMBL/GenBank/DDBJ whole genome shotgun (WGS) entry which is preliminary data.</text>
</comment>
<dbReference type="Gene3D" id="3.40.710.10">
    <property type="entry name" value="DD-peptidase/beta-lactamase superfamily"/>
    <property type="match status" value="1"/>
</dbReference>
<dbReference type="Proteomes" id="UP000191285">
    <property type="component" value="Unassembled WGS sequence"/>
</dbReference>
<comment type="similarity">
    <text evidence="2">Belongs to the peptidase S12 family.</text>
</comment>
<keyword evidence="1" id="KW-0031">Aminopeptidase</keyword>
<proteinExistence type="inferred from homology"/>
<evidence type="ECO:0000313" key="6">
    <source>
        <dbReference type="Proteomes" id="UP000191285"/>
    </source>
</evidence>
<dbReference type="GO" id="GO:0004177">
    <property type="term" value="F:aminopeptidase activity"/>
    <property type="evidence" value="ECO:0007669"/>
    <property type="project" value="UniProtKB-KW"/>
</dbReference>
<organism evidence="5 6">
    <name type="scientific">Penicillium steckii</name>
    <dbReference type="NCBI Taxonomy" id="303698"/>
    <lineage>
        <taxon>Eukaryota</taxon>
        <taxon>Fungi</taxon>
        <taxon>Dikarya</taxon>
        <taxon>Ascomycota</taxon>
        <taxon>Pezizomycotina</taxon>
        <taxon>Eurotiomycetes</taxon>
        <taxon>Eurotiomycetidae</taxon>
        <taxon>Eurotiales</taxon>
        <taxon>Aspergillaceae</taxon>
        <taxon>Penicillium</taxon>
    </lineage>
</organism>
<evidence type="ECO:0000259" key="4">
    <source>
        <dbReference type="Pfam" id="PF07930"/>
    </source>
</evidence>
<reference evidence="6" key="1">
    <citation type="journal article" date="2017" name="Nat. Microbiol.">
        <title>Global analysis of biosynthetic gene clusters reveals vast potential of secondary metabolite production in Penicillium species.</title>
        <authorList>
            <person name="Nielsen J.C."/>
            <person name="Grijseels S."/>
            <person name="Prigent S."/>
            <person name="Ji B."/>
            <person name="Dainat J."/>
            <person name="Nielsen K.F."/>
            <person name="Frisvad J.C."/>
            <person name="Workman M."/>
            <person name="Nielsen J."/>
        </authorList>
    </citation>
    <scope>NUCLEOTIDE SEQUENCE [LARGE SCALE GENOMIC DNA]</scope>
    <source>
        <strain evidence="6">IBT 24891</strain>
    </source>
</reference>
<evidence type="ECO:0000256" key="1">
    <source>
        <dbReference type="ARBA" id="ARBA00022438"/>
    </source>
</evidence>
<dbReference type="Gene3D" id="2.40.128.50">
    <property type="match status" value="2"/>
</dbReference>
<dbReference type="PANTHER" id="PTHR46825">
    <property type="entry name" value="D-ALANYL-D-ALANINE-CARBOXYPEPTIDASE/ENDOPEPTIDASE AMPH"/>
    <property type="match status" value="1"/>
</dbReference>
<evidence type="ECO:0000256" key="2">
    <source>
        <dbReference type="ARBA" id="ARBA00038215"/>
    </source>
</evidence>
<keyword evidence="6" id="KW-1185">Reference proteome</keyword>
<dbReference type="InterPro" id="IPR027279">
    <property type="entry name" value="D_amino_pept/lipop_sf"/>
</dbReference>
<dbReference type="AlphaFoldDB" id="A0A1V6U1D6"/>
<dbReference type="Pfam" id="PF00144">
    <property type="entry name" value="Beta-lactamase"/>
    <property type="match status" value="1"/>
</dbReference>
<evidence type="ECO:0000259" key="3">
    <source>
        <dbReference type="Pfam" id="PF00144"/>
    </source>
</evidence>
<dbReference type="Pfam" id="PF07930">
    <property type="entry name" value="DAP_B"/>
    <property type="match status" value="1"/>
</dbReference>
<dbReference type="InterPro" id="IPR012338">
    <property type="entry name" value="Beta-lactam/transpept-like"/>
</dbReference>
<evidence type="ECO:0000313" key="5">
    <source>
        <dbReference type="EMBL" id="OQE32362.1"/>
    </source>
</evidence>
<dbReference type="InterPro" id="IPR050491">
    <property type="entry name" value="AmpC-like"/>
</dbReference>
<dbReference type="SUPFAM" id="SSF50886">
    <property type="entry name" value="D-aminopeptidase, middle and C-terminal domains"/>
    <property type="match status" value="1"/>
</dbReference>
<keyword evidence="1" id="KW-0645">Protease</keyword>
<evidence type="ECO:0008006" key="7">
    <source>
        <dbReference type="Google" id="ProtNLM"/>
    </source>
</evidence>
<feature type="domain" description="Beta-lactamase-related" evidence="3">
    <location>
        <begin position="16"/>
        <end position="336"/>
    </location>
</feature>
<dbReference type="NCBIfam" id="NF009622">
    <property type="entry name" value="PRK13128.1"/>
    <property type="match status" value="1"/>
</dbReference>
<name>A0A1V6U1D6_9EURO</name>
<accession>A0A1V6U1D6</accession>
<protein>
    <recommendedName>
        <fullName evidence="7">Beta-lactamase-related domain-containing protein</fullName>
    </recommendedName>
</protein>
<feature type="domain" description="D-aminopeptidase" evidence="4">
    <location>
        <begin position="354"/>
        <end position="535"/>
    </location>
</feature>
<keyword evidence="1" id="KW-0378">Hydrolase</keyword>
<dbReference type="EMBL" id="MLKD01000001">
    <property type="protein sequence ID" value="OQE32362.1"/>
    <property type="molecule type" value="Genomic_DNA"/>
</dbReference>
<dbReference type="OrthoDB" id="5946976at2759"/>
<gene>
    <name evidence="5" type="ORF">PENSTE_c001G01864</name>
</gene>